<keyword evidence="10" id="KW-1185">Reference proteome</keyword>
<evidence type="ECO:0000256" key="5">
    <source>
        <dbReference type="ARBA" id="ARBA00023163"/>
    </source>
</evidence>
<reference evidence="9" key="1">
    <citation type="journal article" date="2019" name="Beilstein J. Org. Chem.">
        <title>Nanangenines: drimane sesquiterpenoids as the dominant metabolite cohort of a novel Australian fungus, Aspergillus nanangensis.</title>
        <authorList>
            <person name="Lacey H.J."/>
            <person name="Gilchrist C.L.M."/>
            <person name="Crombie A."/>
            <person name="Kalaitzis J.A."/>
            <person name="Vuong D."/>
            <person name="Rutledge P.J."/>
            <person name="Turner P."/>
            <person name="Pitt J.I."/>
            <person name="Lacey E."/>
            <person name="Chooi Y.H."/>
            <person name="Piggott A.M."/>
        </authorList>
    </citation>
    <scope>NUCLEOTIDE SEQUENCE</scope>
    <source>
        <strain evidence="9">MST-FP2251</strain>
    </source>
</reference>
<organism evidence="9 10">
    <name type="scientific">Aspergillus nanangensis</name>
    <dbReference type="NCBI Taxonomy" id="2582783"/>
    <lineage>
        <taxon>Eukaryota</taxon>
        <taxon>Fungi</taxon>
        <taxon>Dikarya</taxon>
        <taxon>Ascomycota</taxon>
        <taxon>Pezizomycotina</taxon>
        <taxon>Eurotiomycetes</taxon>
        <taxon>Eurotiomycetidae</taxon>
        <taxon>Eurotiales</taxon>
        <taxon>Aspergillaceae</taxon>
        <taxon>Aspergillus</taxon>
        <taxon>Aspergillus subgen. Circumdati</taxon>
    </lineage>
</organism>
<sequence length="399" mass="43802">MDLSRTSPEPNPTRIERRRTVGESPSGAWSSRPKSAASACERCRRRKIRCDGETPCATCRRFSINCIRPRKNSEGQAALEQRVHQLEARIVELSTTLSNAQGSYPPEATPTRRPSPPSLHLFTDFAPSKYAADSGGEAFSQFPPDSSPSTLDIPRIEIVDFANSMSPVSLPPSPYMPCTSPNPIPTGIDDRLLPPGYGVALSPPMSTCPSPNYDPAFRLSPGGSVDASMSRRSSFSSLGLDTDYGVSSFPTIDIPGDELSPGGFNLFSSPEDYIGNLPTVVETEALLDIFFQRTTGLGYPLGRDTFRVFLDVIDDPPQLSVAQRNSYSPSIAKFHVYMAMAIGLRMKAERRPRELQLLETCYRLAITQVQSHQFWEQPLAGEASILLMLFTQASQTSNR</sequence>
<evidence type="ECO:0000259" key="8">
    <source>
        <dbReference type="PROSITE" id="PS50048"/>
    </source>
</evidence>
<evidence type="ECO:0000256" key="7">
    <source>
        <dbReference type="SAM" id="MobiDB-lite"/>
    </source>
</evidence>
<dbReference type="PANTHER" id="PTHR46910">
    <property type="entry name" value="TRANSCRIPTION FACTOR PDR1"/>
    <property type="match status" value="1"/>
</dbReference>
<dbReference type="InterPro" id="IPR036864">
    <property type="entry name" value="Zn2-C6_fun-type_DNA-bd_sf"/>
</dbReference>
<dbReference type="GO" id="GO:0000981">
    <property type="term" value="F:DNA-binding transcription factor activity, RNA polymerase II-specific"/>
    <property type="evidence" value="ECO:0007669"/>
    <property type="project" value="InterPro"/>
</dbReference>
<feature type="region of interest" description="Disordered" evidence="7">
    <location>
        <begin position="97"/>
        <end position="117"/>
    </location>
</feature>
<dbReference type="InterPro" id="IPR001138">
    <property type="entry name" value="Zn2Cys6_DnaBD"/>
</dbReference>
<dbReference type="CDD" id="cd00067">
    <property type="entry name" value="GAL4"/>
    <property type="match status" value="1"/>
</dbReference>
<dbReference type="GO" id="GO:0008270">
    <property type="term" value="F:zinc ion binding"/>
    <property type="evidence" value="ECO:0007669"/>
    <property type="project" value="InterPro"/>
</dbReference>
<dbReference type="GO" id="GO:0003677">
    <property type="term" value="F:DNA binding"/>
    <property type="evidence" value="ECO:0007669"/>
    <property type="project" value="UniProtKB-KW"/>
</dbReference>
<dbReference type="Gene3D" id="4.10.240.10">
    <property type="entry name" value="Zn(2)-C6 fungal-type DNA-binding domain"/>
    <property type="match status" value="1"/>
</dbReference>
<keyword evidence="5" id="KW-0804">Transcription</keyword>
<protein>
    <recommendedName>
        <fullName evidence="8">Zn(2)-C6 fungal-type domain-containing protein</fullName>
    </recommendedName>
</protein>
<keyword evidence="2" id="KW-0479">Metal-binding</keyword>
<dbReference type="InterPro" id="IPR050987">
    <property type="entry name" value="AtrR-like"/>
</dbReference>
<dbReference type="PROSITE" id="PS00463">
    <property type="entry name" value="ZN2_CY6_FUNGAL_1"/>
    <property type="match status" value="1"/>
</dbReference>
<dbReference type="PANTHER" id="PTHR46910:SF3">
    <property type="entry name" value="HALOTOLERANCE PROTEIN 9-RELATED"/>
    <property type="match status" value="1"/>
</dbReference>
<proteinExistence type="predicted"/>
<comment type="caution">
    <text evidence="9">The sequence shown here is derived from an EMBL/GenBank/DDBJ whole genome shotgun (WGS) entry which is preliminary data.</text>
</comment>
<dbReference type="GO" id="GO:0009893">
    <property type="term" value="P:positive regulation of metabolic process"/>
    <property type="evidence" value="ECO:0007669"/>
    <property type="project" value="UniProtKB-ARBA"/>
</dbReference>
<keyword evidence="6" id="KW-0539">Nucleus</keyword>
<dbReference type="SMART" id="SM00066">
    <property type="entry name" value="GAL4"/>
    <property type="match status" value="1"/>
</dbReference>
<reference evidence="9" key="2">
    <citation type="submission" date="2020-02" db="EMBL/GenBank/DDBJ databases">
        <authorList>
            <person name="Gilchrist C.L.M."/>
            <person name="Chooi Y.-H."/>
        </authorList>
    </citation>
    <scope>NUCLEOTIDE SEQUENCE</scope>
    <source>
        <strain evidence="9">MST-FP2251</strain>
    </source>
</reference>
<evidence type="ECO:0000256" key="1">
    <source>
        <dbReference type="ARBA" id="ARBA00004123"/>
    </source>
</evidence>
<comment type="subcellular location">
    <subcellularLocation>
        <location evidence="1">Nucleus</location>
    </subcellularLocation>
</comment>
<evidence type="ECO:0000256" key="3">
    <source>
        <dbReference type="ARBA" id="ARBA00023015"/>
    </source>
</evidence>
<accession>A0AAD4GV75</accession>
<feature type="domain" description="Zn(2)-C6 fungal-type" evidence="8">
    <location>
        <begin position="39"/>
        <end position="68"/>
    </location>
</feature>
<keyword evidence="4" id="KW-0238">DNA-binding</keyword>
<evidence type="ECO:0000256" key="2">
    <source>
        <dbReference type="ARBA" id="ARBA00022723"/>
    </source>
</evidence>
<name>A0AAD4GV75_ASPNN</name>
<dbReference type="EMBL" id="VCAU01000026">
    <property type="protein sequence ID" value="KAF9890486.1"/>
    <property type="molecule type" value="Genomic_DNA"/>
</dbReference>
<dbReference type="PROSITE" id="PS50048">
    <property type="entry name" value="ZN2_CY6_FUNGAL_2"/>
    <property type="match status" value="1"/>
</dbReference>
<dbReference type="Pfam" id="PF00172">
    <property type="entry name" value="Zn_clus"/>
    <property type="match status" value="1"/>
</dbReference>
<dbReference type="SUPFAM" id="SSF57701">
    <property type="entry name" value="Zn2/Cys6 DNA-binding domain"/>
    <property type="match status" value="1"/>
</dbReference>
<evidence type="ECO:0000256" key="4">
    <source>
        <dbReference type="ARBA" id="ARBA00023125"/>
    </source>
</evidence>
<dbReference type="GO" id="GO:0005634">
    <property type="term" value="C:nucleus"/>
    <property type="evidence" value="ECO:0007669"/>
    <property type="project" value="UniProtKB-SubCell"/>
</dbReference>
<keyword evidence="3" id="KW-0805">Transcription regulation</keyword>
<dbReference type="AlphaFoldDB" id="A0AAD4GV75"/>
<evidence type="ECO:0000256" key="6">
    <source>
        <dbReference type="ARBA" id="ARBA00023242"/>
    </source>
</evidence>
<gene>
    <name evidence="9" type="ORF">FE257_005891</name>
</gene>
<feature type="region of interest" description="Disordered" evidence="7">
    <location>
        <begin position="1"/>
        <end position="38"/>
    </location>
</feature>
<evidence type="ECO:0000313" key="10">
    <source>
        <dbReference type="Proteomes" id="UP001194746"/>
    </source>
</evidence>
<evidence type="ECO:0000313" key="9">
    <source>
        <dbReference type="EMBL" id="KAF9890486.1"/>
    </source>
</evidence>
<dbReference type="Proteomes" id="UP001194746">
    <property type="component" value="Unassembled WGS sequence"/>
</dbReference>